<dbReference type="GeneID" id="57094697"/>
<sequence length="92" mass="10688">MNQNITGYQTQMSKKINNEQIEQILKAIIAGKYSWACVLILRFSGYNPIDYIPYRTYIRLLKNNCLVDTSKSSQTNSEGMETLNFKSTWLQL</sequence>
<evidence type="ECO:0000313" key="1">
    <source>
        <dbReference type="EMBL" id="PHJ98421.1"/>
    </source>
</evidence>
<organism evidence="1 2">
    <name type="scientific">Nostoc linckia z8</name>
    <dbReference type="NCBI Taxonomy" id="1628746"/>
    <lineage>
        <taxon>Bacteria</taxon>
        <taxon>Bacillati</taxon>
        <taxon>Cyanobacteriota</taxon>
        <taxon>Cyanophyceae</taxon>
        <taxon>Nostocales</taxon>
        <taxon>Nostocaceae</taxon>
        <taxon>Nostoc</taxon>
    </lineage>
</organism>
<dbReference type="RefSeq" id="WP_099071241.1">
    <property type="nucleotide sequence ID" value="NZ_LAHD01000100.1"/>
</dbReference>
<evidence type="ECO:0000313" key="2">
    <source>
        <dbReference type="Proteomes" id="UP000222310"/>
    </source>
</evidence>
<reference evidence="1 2" key="1">
    <citation type="submission" date="2015-02" db="EMBL/GenBank/DDBJ databases">
        <title>Nostoc linckia genome annotation.</title>
        <authorList>
            <person name="Zhou Z."/>
        </authorList>
    </citation>
    <scope>NUCLEOTIDE SEQUENCE [LARGE SCALE GENOMIC DNA]</scope>
    <source>
        <strain evidence="2">z8</strain>
    </source>
</reference>
<dbReference type="NCBIfam" id="NF037966">
    <property type="entry name" value="HetP_family"/>
    <property type="match status" value="1"/>
</dbReference>
<dbReference type="Proteomes" id="UP000222310">
    <property type="component" value="Unassembled WGS sequence"/>
</dbReference>
<dbReference type="InterPro" id="IPR049598">
    <property type="entry name" value="HetP-like"/>
</dbReference>
<accession>A0A9Q6EIU0</accession>
<comment type="caution">
    <text evidence="1">The sequence shown here is derived from an EMBL/GenBank/DDBJ whole genome shotgun (WGS) entry which is preliminary data.</text>
</comment>
<dbReference type="EMBL" id="LAHD01000100">
    <property type="protein sequence ID" value="PHJ98421.1"/>
    <property type="molecule type" value="Genomic_DNA"/>
</dbReference>
<name>A0A9Q6EIU0_NOSLI</name>
<gene>
    <name evidence="1" type="ORF">VF08_26975</name>
</gene>
<proteinExistence type="predicted"/>
<dbReference type="AlphaFoldDB" id="A0A9Q6EIU0"/>
<protein>
    <submittedName>
        <fullName evidence="1">Heterocyst formation protein HetP</fullName>
    </submittedName>
</protein>